<protein>
    <submittedName>
        <fullName evidence="1">Uncharacterized protein</fullName>
    </submittedName>
</protein>
<gene>
    <name evidence="1" type="ORF">OLEA9_A014283</name>
</gene>
<name>A0A8S0QGU3_OLEEU</name>
<evidence type="ECO:0000313" key="1">
    <source>
        <dbReference type="EMBL" id="CAA2964858.1"/>
    </source>
</evidence>
<organism evidence="1 2">
    <name type="scientific">Olea europaea subsp. europaea</name>
    <dbReference type="NCBI Taxonomy" id="158383"/>
    <lineage>
        <taxon>Eukaryota</taxon>
        <taxon>Viridiplantae</taxon>
        <taxon>Streptophyta</taxon>
        <taxon>Embryophyta</taxon>
        <taxon>Tracheophyta</taxon>
        <taxon>Spermatophyta</taxon>
        <taxon>Magnoliopsida</taxon>
        <taxon>eudicotyledons</taxon>
        <taxon>Gunneridae</taxon>
        <taxon>Pentapetalae</taxon>
        <taxon>asterids</taxon>
        <taxon>lamiids</taxon>
        <taxon>Lamiales</taxon>
        <taxon>Oleaceae</taxon>
        <taxon>Oleeae</taxon>
        <taxon>Olea</taxon>
    </lineage>
</organism>
<dbReference type="AlphaFoldDB" id="A0A8S0QGU3"/>
<dbReference type="Proteomes" id="UP000594638">
    <property type="component" value="Unassembled WGS sequence"/>
</dbReference>
<accession>A0A8S0QGU3</accession>
<dbReference type="Gramene" id="OE9A014283T2">
    <property type="protein sequence ID" value="OE9A014283C2"/>
    <property type="gene ID" value="OE9A014283"/>
</dbReference>
<proteinExistence type="predicted"/>
<dbReference type="EMBL" id="CACTIH010001831">
    <property type="protein sequence ID" value="CAA2964858.1"/>
    <property type="molecule type" value="Genomic_DNA"/>
</dbReference>
<reference evidence="1 2" key="1">
    <citation type="submission" date="2019-12" db="EMBL/GenBank/DDBJ databases">
        <authorList>
            <person name="Alioto T."/>
            <person name="Alioto T."/>
            <person name="Gomez Garrido J."/>
        </authorList>
    </citation>
    <scope>NUCLEOTIDE SEQUENCE [LARGE SCALE GENOMIC DNA]</scope>
</reference>
<evidence type="ECO:0000313" key="2">
    <source>
        <dbReference type="Proteomes" id="UP000594638"/>
    </source>
</evidence>
<comment type="caution">
    <text evidence="1">The sequence shown here is derived from an EMBL/GenBank/DDBJ whole genome shotgun (WGS) entry which is preliminary data.</text>
</comment>
<keyword evidence="2" id="KW-1185">Reference proteome</keyword>
<sequence length="82" mass="9190">MTKRKEKGDERVKRPTPIYLHLTPPTHLLLFAPICSAITRPSAKLHVGVGNIREHGEGEERVLKGIGDELDCCRDVNYNLKG</sequence>